<keyword evidence="5" id="KW-1185">Reference proteome</keyword>
<accession>S9TP35</accession>
<dbReference type="AlphaFoldDB" id="S9TP35"/>
<sequence length="951" mass="103231">MYLLLHGQRDIVEVVIRLDDKKVLRQDKIIDHLNASSGTVGKSAAAGAKRAGAGCGDSLADNYYNVFSVEPCMISSYWGNGLTDVDLEALFVTSEGGLRPILAKRNRQTGGLESTKELRELSATCPWHPRALLFRLPETQLRQLAAQIKNTPISSTWERLLRGGSTLLQQCLPENECRVESGTPEAELWKKTVMVTVTDAAQAMCLSPESNEAFAMHPRVLQKCMPWVALALEQDPASLVVEVALPSFESAFLPTELFVRVYSSEAIITVMKNDIRRNTGAFVFNLDRAALQLEGSGTPGTRMVKHCSFIDARLEPSTVTSRMRICNDGKSILALLEDDTVAIVDLSGRKGEDGKPYMVLLPAGLLPVGARVVSLDAFWRATPGMPDGALCLAYLLGDGVGFLLWNVSTMRMVAFASPPYATKATRLCVTTASVPPPPNLSGDIMRFDVSLRVQSRPASGSEYGFVTAFDALGAALFKLTLGCGLAEDSDDTWCYRLGLSEEWRAIPSFTVTATGGEMLLTIEVQGSSLTWILETAGMHMIPENPVIAHGSIVNVEAEWGLGTAELCYDTPQGEMRSYVLNMEQSPNKAATVSPTIAFVTAEEIAMVDVGSLFEGSTGATGSAAVPTATPAICHLDASRRLEFFSVYRARGSVIVITRDANGWRWLNILDSRTAKPRMEPYATLDFAGEDRLQVLPVEIDNTLHLYFLGSNSGVLGHFFIEANLGLQESGIVVRKCFGDRRRYCPVPSTFRGYSRFLPPPLTLKQETGFFKRLMTLPWEDIALKLESETLRKTKSADAPSAPMPLPTGGRAPSLSSAANSMSSQPNAAPAAASPTQTAQQVAAIERNQLLGSRAAAAPRAAEGPAASAATGAATGELPKGSRYAQLKAIAERENVSLIEAKRMMSENVRRVQERGERLRDIGDRSEQMANQALTFQSLATQLKEKQKNSWF</sequence>
<evidence type="ECO:0000259" key="3">
    <source>
        <dbReference type="PROSITE" id="PS50892"/>
    </source>
</evidence>
<feature type="region of interest" description="Disordered" evidence="2">
    <location>
        <begin position="792"/>
        <end position="840"/>
    </location>
</feature>
<feature type="domain" description="V-SNARE coiled-coil homology" evidence="3">
    <location>
        <begin position="889"/>
        <end position="949"/>
    </location>
</feature>
<reference evidence="4 5" key="1">
    <citation type="journal article" date="2013" name="PLoS ONE">
        <title>Predicting the Proteins of Angomonas deanei, Strigomonas culicis and Their Respective Endosymbionts Reveals New Aspects of the Trypanosomatidae Family.</title>
        <authorList>
            <person name="Motta M.C."/>
            <person name="Martins A.C."/>
            <person name="de Souza S.S."/>
            <person name="Catta-Preta C.M."/>
            <person name="Silva R."/>
            <person name="Klein C.C."/>
            <person name="de Almeida L.G."/>
            <person name="de Lima Cunha O."/>
            <person name="Ciapina L.P."/>
            <person name="Brocchi M."/>
            <person name="Colabardini A.C."/>
            <person name="de Araujo Lima B."/>
            <person name="Machado C.R."/>
            <person name="de Almeida Soares C.M."/>
            <person name="Probst C.M."/>
            <person name="de Menezes C.B."/>
            <person name="Thompson C.E."/>
            <person name="Bartholomeu D.C."/>
            <person name="Gradia D.F."/>
            <person name="Pavoni D.P."/>
            <person name="Grisard E.C."/>
            <person name="Fantinatti-Garboggini F."/>
            <person name="Marchini F.K."/>
            <person name="Rodrigues-Luiz G.F."/>
            <person name="Wagner G."/>
            <person name="Goldman G.H."/>
            <person name="Fietto J.L."/>
            <person name="Elias M.C."/>
            <person name="Goldman M.H."/>
            <person name="Sagot M.F."/>
            <person name="Pereira M."/>
            <person name="Stoco P.H."/>
            <person name="de Mendonca-Neto R.P."/>
            <person name="Teixeira S.M."/>
            <person name="Maciel T.E."/>
            <person name="de Oliveira Mendes T.A."/>
            <person name="Urmenyi T.P."/>
            <person name="de Souza W."/>
            <person name="Schenkman S."/>
            <person name="de Vasconcelos A.T."/>
        </authorList>
    </citation>
    <scope>NUCLEOTIDE SEQUENCE [LARGE SCALE GENOMIC DNA]</scope>
</reference>
<dbReference type="SUPFAM" id="SSF58038">
    <property type="entry name" value="SNARE fusion complex"/>
    <property type="match status" value="1"/>
</dbReference>
<dbReference type="CDD" id="cd15843">
    <property type="entry name" value="R-SNARE"/>
    <property type="match status" value="1"/>
</dbReference>
<dbReference type="PROSITE" id="PS50892">
    <property type="entry name" value="V_SNARE"/>
    <property type="match status" value="1"/>
</dbReference>
<dbReference type="InterPro" id="IPR042855">
    <property type="entry name" value="V_SNARE_CC"/>
</dbReference>
<proteinExistence type="predicted"/>
<dbReference type="EMBL" id="ATMH01009187">
    <property type="protein sequence ID" value="EPY20032.1"/>
    <property type="molecule type" value="Genomic_DNA"/>
</dbReference>
<evidence type="ECO:0000256" key="1">
    <source>
        <dbReference type="PROSITE-ProRule" id="PRU00290"/>
    </source>
</evidence>
<gene>
    <name evidence="4" type="ORF">STCU_09187</name>
</gene>
<feature type="compositionally biased region" description="Low complexity" evidence="2">
    <location>
        <begin position="811"/>
        <end position="840"/>
    </location>
</feature>
<dbReference type="Proteomes" id="UP000015354">
    <property type="component" value="Unassembled WGS sequence"/>
</dbReference>
<keyword evidence="1" id="KW-0175">Coiled coil</keyword>
<dbReference type="Pfam" id="PF25501">
    <property type="entry name" value="DUF7914"/>
    <property type="match status" value="1"/>
</dbReference>
<evidence type="ECO:0000313" key="5">
    <source>
        <dbReference type="Proteomes" id="UP000015354"/>
    </source>
</evidence>
<dbReference type="Pfam" id="PF00957">
    <property type="entry name" value="Synaptobrevin"/>
    <property type="match status" value="1"/>
</dbReference>
<dbReference type="Gene3D" id="1.20.5.110">
    <property type="match status" value="1"/>
</dbReference>
<dbReference type="InterPro" id="IPR057236">
    <property type="entry name" value="DUF7914"/>
</dbReference>
<name>S9TP35_9TRYP</name>
<protein>
    <recommendedName>
        <fullName evidence="3">V-SNARE coiled-coil homology domain-containing protein</fullName>
    </recommendedName>
</protein>
<comment type="caution">
    <text evidence="4">The sequence shown here is derived from an EMBL/GenBank/DDBJ whole genome shotgun (WGS) entry which is preliminary data.</text>
</comment>
<evidence type="ECO:0000256" key="2">
    <source>
        <dbReference type="SAM" id="MobiDB-lite"/>
    </source>
</evidence>
<organism evidence="4 5">
    <name type="scientific">Strigomonas culicis</name>
    <dbReference type="NCBI Taxonomy" id="28005"/>
    <lineage>
        <taxon>Eukaryota</taxon>
        <taxon>Discoba</taxon>
        <taxon>Euglenozoa</taxon>
        <taxon>Kinetoplastea</taxon>
        <taxon>Metakinetoplastina</taxon>
        <taxon>Trypanosomatida</taxon>
        <taxon>Trypanosomatidae</taxon>
        <taxon>Strigomonadinae</taxon>
        <taxon>Strigomonas</taxon>
    </lineage>
</organism>
<dbReference type="OrthoDB" id="190375at2759"/>
<evidence type="ECO:0000313" key="4">
    <source>
        <dbReference type="EMBL" id="EPY20032.1"/>
    </source>
</evidence>